<evidence type="ECO:0000256" key="8">
    <source>
        <dbReference type="ARBA" id="ARBA00022840"/>
    </source>
</evidence>
<evidence type="ECO:0000256" key="7">
    <source>
        <dbReference type="ARBA" id="ARBA00022777"/>
    </source>
</evidence>
<comment type="subunit">
    <text evidence="12">Homodimer.</text>
</comment>
<feature type="active site" description="Proton acceptor" evidence="12">
    <location>
        <position position="252"/>
    </location>
</feature>
<dbReference type="PROSITE" id="PS00583">
    <property type="entry name" value="PFKB_KINASES_1"/>
    <property type="match status" value="1"/>
</dbReference>
<gene>
    <name evidence="12" type="primary">rbsK</name>
    <name evidence="14" type="ORF">EDD53_2928</name>
</gene>
<dbReference type="EMBL" id="RKQK01000005">
    <property type="protein sequence ID" value="RPE63325.1"/>
    <property type="molecule type" value="Genomic_DNA"/>
</dbReference>
<comment type="function">
    <text evidence="12">Catalyzes the phosphorylation of ribose at O-5 in a reaction requiring ATP and magnesium. The resulting D-ribose-5-phosphate can then be used either for sythesis of nucleotides, histidine, and tryptophan, or as a component of the pentose phosphate pathway.</text>
</comment>
<keyword evidence="5 12" id="KW-0479">Metal-binding</keyword>
<evidence type="ECO:0000256" key="5">
    <source>
        <dbReference type="ARBA" id="ARBA00022723"/>
    </source>
</evidence>
<feature type="binding site" evidence="12">
    <location>
        <position position="252"/>
    </location>
    <ligand>
        <name>substrate</name>
    </ligand>
</feature>
<sequence>MSKVVVVGSINIDFTVRLPHWPAIGETIFGSDAATSVGGKGANQAVAVARLGGNVHFVAAVGEDSFADMATTACHQNNVSAAFLEADGPTGLAFIDIGPNGDNIIRLSPGANAKLTDEFIDRRSSVFTDAKVVLLQNEISLCASIAAAKAGRAAGATVIMDPAPAAVPTWGVEEFKHFDLITPNSTEAGALLGQAPQTLAEGQRAAMALKDRLGVDAIVTMGEKGVAWCIKGESGQAPCPRVDAIDTVAAGDCFNGALATAISQGKPQFDAIKFALKAAALATTRHGAIDSLPYLNDLL</sequence>
<keyword evidence="11 12" id="KW-0119">Carbohydrate metabolism</keyword>
<comment type="caution">
    <text evidence="12">Lacks conserved residue(s) required for the propagation of feature annotation.</text>
</comment>
<evidence type="ECO:0000256" key="4">
    <source>
        <dbReference type="ARBA" id="ARBA00022679"/>
    </source>
</evidence>
<dbReference type="CDD" id="cd01174">
    <property type="entry name" value="ribokinase"/>
    <property type="match status" value="1"/>
</dbReference>
<dbReference type="InterPro" id="IPR011611">
    <property type="entry name" value="PfkB_dom"/>
</dbReference>
<evidence type="ECO:0000256" key="12">
    <source>
        <dbReference type="HAMAP-Rule" id="MF_01987"/>
    </source>
</evidence>
<feature type="binding site" evidence="12">
    <location>
        <position position="285"/>
    </location>
    <ligand>
        <name>K(+)</name>
        <dbReference type="ChEBI" id="CHEBI:29103"/>
    </ligand>
</feature>
<evidence type="ECO:0000256" key="9">
    <source>
        <dbReference type="ARBA" id="ARBA00022842"/>
    </source>
</evidence>
<keyword evidence="8 12" id="KW-0067">ATP-binding</keyword>
<comment type="cofactor">
    <cofactor evidence="12">
        <name>Mg(2+)</name>
        <dbReference type="ChEBI" id="CHEBI:18420"/>
    </cofactor>
    <text evidence="12">Requires a divalent cation, most likely magnesium in vivo, as an electrophilic catalyst to aid phosphoryl group transfer. It is the chelate of the metal and the nucleotide that is the actual substrate.</text>
</comment>
<feature type="binding site" evidence="12">
    <location>
        <position position="246"/>
    </location>
    <ligand>
        <name>K(+)</name>
        <dbReference type="ChEBI" id="CHEBI:29103"/>
    </ligand>
</feature>
<dbReference type="GO" id="GO:0005829">
    <property type="term" value="C:cytosol"/>
    <property type="evidence" value="ECO:0007669"/>
    <property type="project" value="TreeGrafter"/>
</dbReference>
<evidence type="ECO:0000256" key="3">
    <source>
        <dbReference type="ARBA" id="ARBA00016943"/>
    </source>
</evidence>
<name>A0A3N4U4Q6_9RHOB</name>
<feature type="binding site" evidence="12">
    <location>
        <position position="287"/>
    </location>
    <ligand>
        <name>K(+)</name>
        <dbReference type="ChEBI" id="CHEBI:29103"/>
    </ligand>
</feature>
<feature type="binding site" evidence="12">
    <location>
        <position position="248"/>
    </location>
    <ligand>
        <name>K(+)</name>
        <dbReference type="ChEBI" id="CHEBI:29103"/>
    </ligand>
</feature>
<evidence type="ECO:0000259" key="13">
    <source>
        <dbReference type="Pfam" id="PF00294"/>
    </source>
</evidence>
<dbReference type="Pfam" id="PF00294">
    <property type="entry name" value="PfkB"/>
    <property type="match status" value="1"/>
</dbReference>
<keyword evidence="4 12" id="KW-0808">Transferase</keyword>
<evidence type="ECO:0000256" key="2">
    <source>
        <dbReference type="ARBA" id="ARBA00012035"/>
    </source>
</evidence>
<evidence type="ECO:0000256" key="10">
    <source>
        <dbReference type="ARBA" id="ARBA00022958"/>
    </source>
</evidence>
<evidence type="ECO:0000256" key="11">
    <source>
        <dbReference type="ARBA" id="ARBA00023277"/>
    </source>
</evidence>
<dbReference type="GO" id="GO:0019303">
    <property type="term" value="P:D-ribose catabolic process"/>
    <property type="evidence" value="ECO:0007669"/>
    <property type="project" value="UniProtKB-UniRule"/>
</dbReference>
<feature type="binding site" evidence="12">
    <location>
        <begin position="220"/>
        <end position="225"/>
    </location>
    <ligand>
        <name>ATP</name>
        <dbReference type="ChEBI" id="CHEBI:30616"/>
    </ligand>
</feature>
<proteinExistence type="inferred from homology"/>
<keyword evidence="6 12" id="KW-0547">Nucleotide-binding</keyword>
<feature type="binding site" evidence="12">
    <location>
        <position position="282"/>
    </location>
    <ligand>
        <name>K(+)</name>
        <dbReference type="ChEBI" id="CHEBI:29103"/>
    </ligand>
</feature>
<accession>A0A3N4U4Q6</accession>
<evidence type="ECO:0000313" key="15">
    <source>
        <dbReference type="Proteomes" id="UP000269689"/>
    </source>
</evidence>
<feature type="domain" description="Carbohydrate kinase PfkB" evidence="13">
    <location>
        <begin position="1"/>
        <end position="293"/>
    </location>
</feature>
<dbReference type="InterPro" id="IPR002173">
    <property type="entry name" value="Carboh/pur_kinase_PfkB_CS"/>
</dbReference>
<keyword evidence="7 12" id="KW-0418">Kinase</keyword>
<dbReference type="Gene3D" id="3.40.1190.20">
    <property type="match status" value="1"/>
</dbReference>
<evidence type="ECO:0000313" key="14">
    <source>
        <dbReference type="EMBL" id="RPE63325.1"/>
    </source>
</evidence>
<dbReference type="PROSITE" id="PS00584">
    <property type="entry name" value="PFKB_KINASES_2"/>
    <property type="match status" value="1"/>
</dbReference>
<feature type="binding site" evidence="12">
    <location>
        <position position="184"/>
    </location>
    <ligand>
        <name>ATP</name>
        <dbReference type="ChEBI" id="CHEBI:30616"/>
    </ligand>
</feature>
<feature type="binding site" evidence="12">
    <location>
        <begin position="251"/>
        <end position="252"/>
    </location>
    <ligand>
        <name>ATP</name>
        <dbReference type="ChEBI" id="CHEBI:30616"/>
    </ligand>
</feature>
<dbReference type="PANTHER" id="PTHR10584">
    <property type="entry name" value="SUGAR KINASE"/>
    <property type="match status" value="1"/>
</dbReference>
<dbReference type="GO" id="GO:0004747">
    <property type="term" value="F:ribokinase activity"/>
    <property type="evidence" value="ECO:0007669"/>
    <property type="project" value="UniProtKB-UniRule"/>
</dbReference>
<dbReference type="GO" id="GO:0046872">
    <property type="term" value="F:metal ion binding"/>
    <property type="evidence" value="ECO:0007669"/>
    <property type="project" value="UniProtKB-KW"/>
</dbReference>
<dbReference type="InterPro" id="IPR011877">
    <property type="entry name" value="Ribokinase"/>
</dbReference>
<comment type="activity regulation">
    <text evidence="12">Activated by a monovalent cation that binds near, but not in, the active site. The most likely occupant of the site in vivo is potassium. Ion binding induces a conformational change that may alter substrate affinity.</text>
</comment>
<protein>
    <recommendedName>
        <fullName evidence="3 12">Ribokinase</fullName>
        <shortName evidence="12">RK</shortName>
        <ecNumber evidence="2 12">2.7.1.15</ecNumber>
    </recommendedName>
</protein>
<feature type="binding site" evidence="12">
    <location>
        <position position="291"/>
    </location>
    <ligand>
        <name>K(+)</name>
        <dbReference type="ChEBI" id="CHEBI:29103"/>
    </ligand>
</feature>
<organism evidence="14 15">
    <name type="scientific">Pacificibacter maritimus</name>
    <dbReference type="NCBI Taxonomy" id="762213"/>
    <lineage>
        <taxon>Bacteria</taxon>
        <taxon>Pseudomonadati</taxon>
        <taxon>Pseudomonadota</taxon>
        <taxon>Alphaproteobacteria</taxon>
        <taxon>Rhodobacterales</taxon>
        <taxon>Roseobacteraceae</taxon>
        <taxon>Pacificibacter</taxon>
    </lineage>
</organism>
<feature type="binding site" evidence="12">
    <location>
        <begin position="39"/>
        <end position="43"/>
    </location>
    <ligand>
        <name>substrate</name>
    </ligand>
</feature>
<dbReference type="InterPro" id="IPR002139">
    <property type="entry name" value="Ribo/fructo_kinase"/>
</dbReference>
<keyword evidence="12" id="KW-0963">Cytoplasm</keyword>
<keyword evidence="9 12" id="KW-0460">Magnesium</keyword>
<dbReference type="InterPro" id="IPR029056">
    <property type="entry name" value="Ribokinase-like"/>
</dbReference>
<dbReference type="GO" id="GO:0005524">
    <property type="term" value="F:ATP binding"/>
    <property type="evidence" value="ECO:0007669"/>
    <property type="project" value="UniProtKB-UniRule"/>
</dbReference>
<comment type="catalytic activity">
    <reaction evidence="12">
        <text>D-ribose + ATP = D-ribose 5-phosphate + ADP + H(+)</text>
        <dbReference type="Rhea" id="RHEA:13697"/>
        <dbReference type="ChEBI" id="CHEBI:15378"/>
        <dbReference type="ChEBI" id="CHEBI:30616"/>
        <dbReference type="ChEBI" id="CHEBI:47013"/>
        <dbReference type="ChEBI" id="CHEBI:78346"/>
        <dbReference type="ChEBI" id="CHEBI:456216"/>
        <dbReference type="EC" id="2.7.1.15"/>
    </reaction>
</comment>
<dbReference type="OrthoDB" id="9775849at2"/>
<feature type="binding site" evidence="12">
    <location>
        <position position="138"/>
    </location>
    <ligand>
        <name>substrate</name>
    </ligand>
</feature>
<dbReference type="AlphaFoldDB" id="A0A3N4U4Q6"/>
<comment type="similarity">
    <text evidence="1">Belongs to the carbohydrate kinase pfkB family.</text>
</comment>
<comment type="similarity">
    <text evidence="12">Belongs to the carbohydrate kinase PfkB family. Ribokinase subfamily.</text>
</comment>
<keyword evidence="10 12" id="KW-0630">Potassium</keyword>
<evidence type="ECO:0000256" key="6">
    <source>
        <dbReference type="ARBA" id="ARBA00022741"/>
    </source>
</evidence>
<comment type="subcellular location">
    <subcellularLocation>
        <location evidence="12">Cytoplasm</location>
    </subcellularLocation>
</comment>
<dbReference type="HAMAP" id="MF_01987">
    <property type="entry name" value="Ribokinase"/>
    <property type="match status" value="1"/>
</dbReference>
<reference evidence="14 15" key="1">
    <citation type="submission" date="2018-11" db="EMBL/GenBank/DDBJ databases">
        <title>Genomic Encyclopedia of Type Strains, Phase IV (KMG-IV): sequencing the most valuable type-strain genomes for metagenomic binning, comparative biology and taxonomic classification.</title>
        <authorList>
            <person name="Goeker M."/>
        </authorList>
    </citation>
    <scope>NUCLEOTIDE SEQUENCE [LARGE SCALE GENOMIC DNA]</scope>
    <source>
        <strain evidence="14 15">DSM 104731</strain>
    </source>
</reference>
<dbReference type="PANTHER" id="PTHR10584:SF166">
    <property type="entry name" value="RIBOKINASE"/>
    <property type="match status" value="1"/>
</dbReference>
<feature type="binding site" evidence="12">
    <location>
        <begin position="11"/>
        <end position="13"/>
    </location>
    <ligand>
        <name>substrate</name>
    </ligand>
</feature>
<keyword evidence="15" id="KW-1185">Reference proteome</keyword>
<dbReference type="UniPathway" id="UPA00916">
    <property type="reaction ID" value="UER00889"/>
</dbReference>
<dbReference type="RefSeq" id="WP_123794222.1">
    <property type="nucleotide sequence ID" value="NZ_RKQK01000005.1"/>
</dbReference>
<comment type="pathway">
    <text evidence="12">Carbohydrate metabolism; D-ribose degradation; D-ribose 5-phosphate from beta-D-ribopyranose: step 2/2.</text>
</comment>
<dbReference type="Proteomes" id="UP000269689">
    <property type="component" value="Unassembled WGS sequence"/>
</dbReference>
<dbReference type="EC" id="2.7.1.15" evidence="2 12"/>
<evidence type="ECO:0000256" key="1">
    <source>
        <dbReference type="ARBA" id="ARBA00005380"/>
    </source>
</evidence>
<dbReference type="SUPFAM" id="SSF53613">
    <property type="entry name" value="Ribokinase-like"/>
    <property type="match status" value="1"/>
</dbReference>
<dbReference type="PRINTS" id="PR00990">
    <property type="entry name" value="RIBOKINASE"/>
</dbReference>
<comment type="caution">
    <text evidence="14">The sequence shown here is derived from an EMBL/GenBank/DDBJ whole genome shotgun (WGS) entry which is preliminary data.</text>
</comment>